<sequence>MLILSISAFPILIFCCKRKKKNWKTASSSTTNCSGTLKNPAQSATNITPTQTTPQKQKNGKEGNQAVSTFNLDVTQIDVLQQQQQQQPDKIMNKKERQSSKKVEMKKRSQKMTKQQIEKTAMATTGKGAKRSKQPSLVTTSVTQNVDTKDVTNEQTRQSTIGAEPEFLPSDHEDDTLRCVKSIRKS</sequence>
<dbReference type="EMBL" id="CANHGI010000002">
    <property type="protein sequence ID" value="CAI5442715.1"/>
    <property type="molecule type" value="Genomic_DNA"/>
</dbReference>
<dbReference type="AlphaFoldDB" id="A0A9P1ICU6"/>
<feature type="compositionally biased region" description="Polar residues" evidence="1">
    <location>
        <begin position="134"/>
        <end position="146"/>
    </location>
</feature>
<protein>
    <submittedName>
        <fullName evidence="2">Uncharacterized protein</fullName>
    </submittedName>
</protein>
<feature type="compositionally biased region" description="Low complexity" evidence="1">
    <location>
        <begin position="48"/>
        <end position="57"/>
    </location>
</feature>
<feature type="region of interest" description="Disordered" evidence="1">
    <location>
        <begin position="81"/>
        <end position="186"/>
    </location>
</feature>
<dbReference type="Proteomes" id="UP001152747">
    <property type="component" value="Unassembled WGS sequence"/>
</dbReference>
<accession>A0A9P1ICU6</accession>
<reference evidence="2" key="1">
    <citation type="submission" date="2022-11" db="EMBL/GenBank/DDBJ databases">
        <authorList>
            <person name="Kikuchi T."/>
        </authorList>
    </citation>
    <scope>NUCLEOTIDE SEQUENCE</scope>
    <source>
        <strain evidence="2">PS1010</strain>
    </source>
</reference>
<name>A0A9P1ICU6_9PELO</name>
<gene>
    <name evidence="2" type="ORF">CAMP_LOCUS5352</name>
</gene>
<feature type="compositionally biased region" description="Basic and acidic residues" evidence="1">
    <location>
        <begin position="169"/>
        <end position="178"/>
    </location>
</feature>
<keyword evidence="3" id="KW-1185">Reference proteome</keyword>
<evidence type="ECO:0000256" key="1">
    <source>
        <dbReference type="SAM" id="MobiDB-lite"/>
    </source>
</evidence>
<feature type="compositionally biased region" description="Polar residues" evidence="1">
    <location>
        <begin position="26"/>
        <end position="47"/>
    </location>
</feature>
<evidence type="ECO:0000313" key="2">
    <source>
        <dbReference type="EMBL" id="CAI5442715.1"/>
    </source>
</evidence>
<feature type="region of interest" description="Disordered" evidence="1">
    <location>
        <begin position="26"/>
        <end position="63"/>
    </location>
</feature>
<evidence type="ECO:0000313" key="3">
    <source>
        <dbReference type="Proteomes" id="UP001152747"/>
    </source>
</evidence>
<organism evidence="2 3">
    <name type="scientific">Caenorhabditis angaria</name>
    <dbReference type="NCBI Taxonomy" id="860376"/>
    <lineage>
        <taxon>Eukaryota</taxon>
        <taxon>Metazoa</taxon>
        <taxon>Ecdysozoa</taxon>
        <taxon>Nematoda</taxon>
        <taxon>Chromadorea</taxon>
        <taxon>Rhabditida</taxon>
        <taxon>Rhabditina</taxon>
        <taxon>Rhabditomorpha</taxon>
        <taxon>Rhabditoidea</taxon>
        <taxon>Rhabditidae</taxon>
        <taxon>Peloderinae</taxon>
        <taxon>Caenorhabditis</taxon>
    </lineage>
</organism>
<proteinExistence type="predicted"/>
<feature type="compositionally biased region" description="Basic and acidic residues" evidence="1">
    <location>
        <begin position="91"/>
        <end position="107"/>
    </location>
</feature>
<comment type="caution">
    <text evidence="2">The sequence shown here is derived from an EMBL/GenBank/DDBJ whole genome shotgun (WGS) entry which is preliminary data.</text>
</comment>